<comment type="caution">
    <text evidence="2">The sequence shown here is derived from an EMBL/GenBank/DDBJ whole genome shotgun (WGS) entry which is preliminary data.</text>
</comment>
<protein>
    <submittedName>
        <fullName evidence="2">Uncharacterized protein</fullName>
    </submittedName>
</protein>
<keyword evidence="3" id="KW-1185">Reference proteome</keyword>
<reference evidence="2" key="1">
    <citation type="submission" date="2021-02" db="EMBL/GenBank/DDBJ databases">
        <authorList>
            <person name="Nowell W R."/>
        </authorList>
    </citation>
    <scope>NUCLEOTIDE SEQUENCE</scope>
    <source>
        <strain evidence="2">Ploen Becks lab</strain>
    </source>
</reference>
<dbReference type="AlphaFoldDB" id="A0A814M0Q4"/>
<evidence type="ECO:0000313" key="3">
    <source>
        <dbReference type="Proteomes" id="UP000663879"/>
    </source>
</evidence>
<organism evidence="2 3">
    <name type="scientific">Brachionus calyciflorus</name>
    <dbReference type="NCBI Taxonomy" id="104777"/>
    <lineage>
        <taxon>Eukaryota</taxon>
        <taxon>Metazoa</taxon>
        <taxon>Spiralia</taxon>
        <taxon>Gnathifera</taxon>
        <taxon>Rotifera</taxon>
        <taxon>Eurotatoria</taxon>
        <taxon>Monogononta</taxon>
        <taxon>Pseudotrocha</taxon>
        <taxon>Ploima</taxon>
        <taxon>Brachionidae</taxon>
        <taxon>Brachionus</taxon>
    </lineage>
</organism>
<name>A0A814M0Q4_9BILA</name>
<dbReference type="Proteomes" id="UP000663879">
    <property type="component" value="Unassembled WGS sequence"/>
</dbReference>
<feature type="signal peptide" evidence="1">
    <location>
        <begin position="1"/>
        <end position="16"/>
    </location>
</feature>
<evidence type="ECO:0000256" key="1">
    <source>
        <dbReference type="SAM" id="SignalP"/>
    </source>
</evidence>
<sequence>MIRILFALNTIPFLYAMNKCGNLTDCCYSFDTIVCFDIKSNPKECYERKDFIVFKLKRYTIMTKNSLNQLLENLFSLNKDENLIFSNIYRFEESFLSSSKIKSDKKLKISFVDSNFVLSNAKNYLLECTKSNENNFAQIEAISFIQRIKYTKICPTVFA</sequence>
<dbReference type="EMBL" id="CAJNOC010006216">
    <property type="protein sequence ID" value="CAF1072856.1"/>
    <property type="molecule type" value="Genomic_DNA"/>
</dbReference>
<accession>A0A814M0Q4</accession>
<evidence type="ECO:0000313" key="2">
    <source>
        <dbReference type="EMBL" id="CAF1072856.1"/>
    </source>
</evidence>
<feature type="chain" id="PRO_5032483983" evidence="1">
    <location>
        <begin position="17"/>
        <end position="159"/>
    </location>
</feature>
<gene>
    <name evidence="2" type="ORF">OXX778_LOCUS19815</name>
</gene>
<keyword evidence="1" id="KW-0732">Signal</keyword>
<feature type="non-terminal residue" evidence="2">
    <location>
        <position position="159"/>
    </location>
</feature>
<proteinExistence type="predicted"/>